<dbReference type="AlphaFoldDB" id="A0A8K0NT11"/>
<dbReference type="EMBL" id="JABELV010000066">
    <property type="protein sequence ID" value="KAG7535943.1"/>
    <property type="molecule type" value="Genomic_DNA"/>
</dbReference>
<keyword evidence="2" id="KW-1185">Reference proteome</keyword>
<sequence length="159" mass="17891">MGWAFGQMLVSYITGAHPAEPYGSTLALAPVQAVLHSEAWVFTKMIAKIRGNMSTSQTLRLHFRMIKGVFLSMTAFHVYKSCRWGSVWTGPDRGAHRLWLLATVAFELFCFSIGHSALDPEIQEAVAKEEEDHRKSEATRLQVIQDRDVQDVARAEEVL</sequence>
<organism evidence="1 2">
    <name type="scientific">Filobasidium floriforme</name>
    <dbReference type="NCBI Taxonomy" id="5210"/>
    <lineage>
        <taxon>Eukaryota</taxon>
        <taxon>Fungi</taxon>
        <taxon>Dikarya</taxon>
        <taxon>Basidiomycota</taxon>
        <taxon>Agaricomycotina</taxon>
        <taxon>Tremellomycetes</taxon>
        <taxon>Filobasidiales</taxon>
        <taxon>Filobasidiaceae</taxon>
        <taxon>Filobasidium</taxon>
    </lineage>
</organism>
<evidence type="ECO:0000313" key="1">
    <source>
        <dbReference type="EMBL" id="KAG7535943.1"/>
    </source>
</evidence>
<name>A0A8K0NT11_9TREE</name>
<dbReference type="Proteomes" id="UP000812966">
    <property type="component" value="Unassembled WGS sequence"/>
</dbReference>
<protein>
    <submittedName>
        <fullName evidence="1">Uncharacterized protein</fullName>
    </submittedName>
</protein>
<proteinExistence type="predicted"/>
<comment type="caution">
    <text evidence="1">The sequence shown here is derived from an EMBL/GenBank/DDBJ whole genome shotgun (WGS) entry which is preliminary data.</text>
</comment>
<gene>
    <name evidence="1" type="ORF">FFLO_03541</name>
</gene>
<accession>A0A8K0NT11</accession>
<evidence type="ECO:0000313" key="2">
    <source>
        <dbReference type="Proteomes" id="UP000812966"/>
    </source>
</evidence>
<reference evidence="1" key="1">
    <citation type="submission" date="2020-04" db="EMBL/GenBank/DDBJ databases">
        <title>Analysis of mating type loci in Filobasidium floriforme.</title>
        <authorList>
            <person name="Nowrousian M."/>
        </authorList>
    </citation>
    <scope>NUCLEOTIDE SEQUENCE</scope>
    <source>
        <strain evidence="1">CBS 6242</strain>
    </source>
</reference>